<keyword evidence="7" id="KW-0597">Phosphoprotein</keyword>
<dbReference type="Pfam" id="PF09084">
    <property type="entry name" value="NMT1"/>
    <property type="match status" value="1"/>
</dbReference>
<reference evidence="21" key="2">
    <citation type="journal article" date="2013" name="Stand. Genomic Sci.">
        <title>Complete genome sequence of Desulfocapsa sulfexigens, a marine deltaproteobacterium specialized in disproportionating inorganic sulfur compounds.</title>
        <authorList>
            <person name="Finster K.W."/>
            <person name="Kjeldsen K.U."/>
            <person name="Kube M."/>
            <person name="Reinhardt R."/>
            <person name="Mussmann M."/>
            <person name="Amann R."/>
            <person name="Schreiber L."/>
        </authorList>
    </citation>
    <scope>NUCLEOTIDE SEQUENCE [LARGE SCALE GENOMIC DNA]</scope>
    <source>
        <strain evidence="21">DSM 10523 / SB164P1</strain>
    </source>
</reference>
<name>M1WVR9_PSEP2</name>
<dbReference type="InterPro" id="IPR035965">
    <property type="entry name" value="PAS-like_dom_sf"/>
</dbReference>
<dbReference type="eggNOG" id="COG4191">
    <property type="taxonomic scope" value="Bacteria"/>
</dbReference>
<organism evidence="20 21">
    <name type="scientific">Pseudodesulfovibrio piezophilus (strain DSM 21447 / JCM 15486 / C1TLV30)</name>
    <name type="common">Desulfovibrio piezophilus</name>
    <dbReference type="NCBI Taxonomy" id="1322246"/>
    <lineage>
        <taxon>Bacteria</taxon>
        <taxon>Pseudomonadati</taxon>
        <taxon>Thermodesulfobacteriota</taxon>
        <taxon>Desulfovibrionia</taxon>
        <taxon>Desulfovibrionales</taxon>
        <taxon>Desulfovibrionaceae</taxon>
    </lineage>
</organism>
<dbReference type="SUPFAM" id="SSF53850">
    <property type="entry name" value="Periplasmic binding protein-like II"/>
    <property type="match status" value="1"/>
</dbReference>
<evidence type="ECO:0000256" key="5">
    <source>
        <dbReference type="ARBA" id="ARBA00011738"/>
    </source>
</evidence>
<keyword evidence="12" id="KW-0408">Iron</keyword>
<dbReference type="SUPFAM" id="SSF55785">
    <property type="entry name" value="PYP-like sensor domain (PAS domain)"/>
    <property type="match status" value="2"/>
</dbReference>
<dbReference type="InterPro" id="IPR005467">
    <property type="entry name" value="His_kinase_dom"/>
</dbReference>
<dbReference type="InterPro" id="IPR036890">
    <property type="entry name" value="HATPase_C_sf"/>
</dbReference>
<gene>
    <name evidence="20" type="ordered locus">BN4_11468</name>
</gene>
<evidence type="ECO:0000313" key="21">
    <source>
        <dbReference type="Proteomes" id="UP000011724"/>
    </source>
</evidence>
<dbReference type="InterPro" id="IPR003661">
    <property type="entry name" value="HisK_dim/P_dom"/>
</dbReference>
<evidence type="ECO:0000256" key="14">
    <source>
        <dbReference type="ARBA" id="ARBA00048179"/>
    </source>
</evidence>
<feature type="domain" description="PAC" evidence="19">
    <location>
        <begin position="453"/>
        <end position="505"/>
    </location>
</feature>
<comment type="function">
    <text evidence="2">Responsible for the formation of the pyrimidine heterocycle in the thiamine biosynthesis pathway. Catalyzes the formation of hydroxymethylpyrimidine phosphate (HMP-P) from histidine and pyridoxal phosphate (PLP). The protein uses PLP and the active site histidine to form HMP-P, generating an inactive enzyme. The enzyme can only undergo a single turnover, which suggests it is a suicide enzyme.</text>
</comment>
<evidence type="ECO:0000259" key="17">
    <source>
        <dbReference type="PROSITE" id="PS50109"/>
    </source>
</evidence>
<keyword evidence="16" id="KW-0472">Membrane</keyword>
<dbReference type="SUPFAM" id="SSF55874">
    <property type="entry name" value="ATPase domain of HSP90 chaperone/DNA topoisomerase II/histidine kinase"/>
    <property type="match status" value="1"/>
</dbReference>
<keyword evidence="16" id="KW-1133">Transmembrane helix</keyword>
<dbReference type="Gene3D" id="3.30.565.10">
    <property type="entry name" value="Histidine kinase-like ATPase, C-terminal domain"/>
    <property type="match status" value="1"/>
</dbReference>
<dbReference type="InterPro" id="IPR000014">
    <property type="entry name" value="PAS"/>
</dbReference>
<evidence type="ECO:0000256" key="16">
    <source>
        <dbReference type="SAM" id="Phobius"/>
    </source>
</evidence>
<feature type="domain" description="Histidine kinase" evidence="17">
    <location>
        <begin position="686"/>
        <end position="916"/>
    </location>
</feature>
<sequence>MGRRASETRLIPTLTATAIFFGLMLFAAGGNAAPPSRTRPLLVQLKWTHQFQFAGYYAAKAKGYYEERGIDVILRESLPGTDVTEEVLAGRADFGIGDSRLLLDYNQGKPVVVIGAIFQHSPNVIVTMASSGIKVPRDLRGKRVMLKGSTVAPLWAMLAQQGITRDEMVLQTLSRSLDDLINGETDAIPAYITDQPYRLQLMEHEINIINPLTYGIDFYGDCLFTSFPFARKNPELVEQFAKATYKGWVYAMTHTEEIIELIRLKYNSQRSLGELRYEAETMQRLIFPKLISVGSMNRKRWELIGEAYKTIGIIQDTHPLDDFIYISKDRRRAETFARWMPYMVIAAGLIVAAALSLLLFNRRLKRGIDKRTKELNRNRESLRQVIDLVPNMIYAKNREGRFILLNRTMAESLGQSIEALTGSIHAHVHPDTTQIIQMQADENMVLQTNFPKVVMEEPYLHADGTLHWLQTTRLPYIPADSDEPAVLILSVDITKRRESEAALKSSAERFSAIFNQTYQFSAILSLDGTLIQVNEAILDAFEVTSEHILNKPYWETPWWGRNESMQTWLKQAIKSAATGEVVRKIATHELASGSHMVVEFTLKPATNEEGEILFLIAEGRDITSLKNTEEKLRHLNEQLELRVAERTRNLEEAKHELETSLEQLHQTQEELVLSEKLAALGGLVAGVAHEINTPLGIGVTASSFLQERIMELAQKFDTGDLKKSDLKRFIDIGKESSTSILTNLGRAAELIKSFKQVAADQSSEQPRKFNLREYVDEVLLSLRPKYKRTTHSIENHCPDIELFSYPGAIMQIITNLLVNSLTHAYPDGSSGRMIMGGEVKKDMLLFTYSDDGIGLEKEAEDKIFEPFYTTKRGEGGTGLGLHIVFNTVTQTLGGSIQFESSPGEGIKYVITMPLNRSHGSEEQENPA</sequence>
<keyword evidence="15" id="KW-0175">Coiled coil</keyword>
<evidence type="ECO:0000256" key="3">
    <source>
        <dbReference type="ARBA" id="ARBA00004948"/>
    </source>
</evidence>
<proteinExistence type="inferred from homology"/>
<evidence type="ECO:0000259" key="19">
    <source>
        <dbReference type="PROSITE" id="PS50113"/>
    </source>
</evidence>
<evidence type="ECO:0000256" key="11">
    <source>
        <dbReference type="ARBA" id="ARBA00022977"/>
    </source>
</evidence>
<keyword evidence="9" id="KW-0479">Metal-binding</keyword>
<dbReference type="Gene3D" id="3.40.190.10">
    <property type="entry name" value="Periplasmic binding protein-like II"/>
    <property type="match status" value="2"/>
</dbReference>
<dbReference type="KEGG" id="dpi:BN4_11468"/>
<keyword evidence="16" id="KW-0812">Transmembrane</keyword>
<dbReference type="STRING" id="1322246.BN4_11468"/>
<dbReference type="BioCyc" id="DPIE1322246:BN4_RS07375-MONOMER"/>
<keyword evidence="20" id="KW-0418">Kinase</keyword>
<evidence type="ECO:0000256" key="8">
    <source>
        <dbReference type="ARBA" id="ARBA00022679"/>
    </source>
</evidence>
<keyword evidence="8" id="KW-0808">Transferase</keyword>
<feature type="domain" description="PAS" evidence="18">
    <location>
        <begin position="378"/>
        <end position="449"/>
    </location>
</feature>
<reference evidence="20 21" key="1">
    <citation type="journal article" date="2013" name="PLoS ONE">
        <title>The first genomic and proteomic characterization of a deep-sea sulfate reducer: insights into the piezophilic lifestyle of Desulfovibrio piezophilus.</title>
        <authorList>
            <person name="Pradel N."/>
            <person name="Ji B."/>
            <person name="Gimenez G."/>
            <person name="Talla E."/>
            <person name="Lenoble P."/>
            <person name="Garel M."/>
            <person name="Tamburini C."/>
            <person name="Fourquet P."/>
            <person name="Lebrun R."/>
            <person name="Bertin P."/>
            <person name="Denis Y."/>
            <person name="Pophillat M."/>
            <person name="Barbe V."/>
            <person name="Ollivier B."/>
            <person name="Dolla A."/>
        </authorList>
    </citation>
    <scope>NUCLEOTIDE SEQUENCE [LARGE SCALE GENOMIC DNA]</scope>
    <source>
        <strain evidence="21">DSM 10523 / SB164P1</strain>
    </source>
</reference>
<keyword evidence="10" id="KW-0663">Pyridoxal phosphate</keyword>
<dbReference type="CDD" id="cd00075">
    <property type="entry name" value="HATPase"/>
    <property type="match status" value="1"/>
</dbReference>
<evidence type="ECO:0000256" key="7">
    <source>
        <dbReference type="ARBA" id="ARBA00022553"/>
    </source>
</evidence>
<dbReference type="eggNOG" id="COG0715">
    <property type="taxonomic scope" value="Bacteria"/>
</dbReference>
<evidence type="ECO:0000256" key="15">
    <source>
        <dbReference type="SAM" id="Coils"/>
    </source>
</evidence>
<evidence type="ECO:0000256" key="13">
    <source>
        <dbReference type="ARBA" id="ARBA00033171"/>
    </source>
</evidence>
<dbReference type="AlphaFoldDB" id="M1WVR9"/>
<dbReference type="Gene3D" id="1.10.287.130">
    <property type="match status" value="1"/>
</dbReference>
<evidence type="ECO:0000256" key="4">
    <source>
        <dbReference type="ARBA" id="ARBA00009406"/>
    </source>
</evidence>
<evidence type="ECO:0000256" key="10">
    <source>
        <dbReference type="ARBA" id="ARBA00022898"/>
    </source>
</evidence>
<evidence type="ECO:0000256" key="1">
    <source>
        <dbReference type="ARBA" id="ARBA00000085"/>
    </source>
</evidence>
<dbReference type="InterPro" id="IPR000700">
    <property type="entry name" value="PAS-assoc_C"/>
</dbReference>
<evidence type="ECO:0000256" key="9">
    <source>
        <dbReference type="ARBA" id="ARBA00022723"/>
    </source>
</evidence>
<dbReference type="PATRIC" id="fig|879567.3.peg.1532"/>
<feature type="domain" description="PAC" evidence="19">
    <location>
        <begin position="579"/>
        <end position="634"/>
    </location>
</feature>
<dbReference type="InterPro" id="IPR015168">
    <property type="entry name" value="SsuA/THI5"/>
</dbReference>
<dbReference type="Gene3D" id="3.30.450.20">
    <property type="entry name" value="PAS domain"/>
    <property type="match status" value="2"/>
</dbReference>
<dbReference type="Proteomes" id="UP000011724">
    <property type="component" value="Chromosome"/>
</dbReference>
<dbReference type="InterPro" id="IPR004358">
    <property type="entry name" value="Sig_transdc_His_kin-like_C"/>
</dbReference>
<evidence type="ECO:0000259" key="18">
    <source>
        <dbReference type="PROSITE" id="PS50112"/>
    </source>
</evidence>
<dbReference type="Pfam" id="PF02518">
    <property type="entry name" value="HATPase_c"/>
    <property type="match status" value="1"/>
</dbReference>
<dbReference type="CDD" id="cd00082">
    <property type="entry name" value="HisKA"/>
    <property type="match status" value="1"/>
</dbReference>
<feature type="transmembrane region" description="Helical" evidence="16">
    <location>
        <begin position="339"/>
        <end position="360"/>
    </location>
</feature>
<comment type="similarity">
    <text evidence="4">Belongs to the NMT1/THI5 family.</text>
</comment>
<comment type="catalytic activity">
    <reaction evidence="1">
        <text>ATP + protein L-histidine = ADP + protein N-phospho-L-histidine.</text>
        <dbReference type="EC" id="2.7.13.3"/>
    </reaction>
</comment>
<dbReference type="InterPro" id="IPR013656">
    <property type="entry name" value="PAS_4"/>
</dbReference>
<comment type="subunit">
    <text evidence="5">Homodimer.</text>
</comment>
<dbReference type="eggNOG" id="COG3829">
    <property type="taxonomic scope" value="Bacteria"/>
</dbReference>
<keyword evidence="21" id="KW-1185">Reference proteome</keyword>
<evidence type="ECO:0000256" key="6">
    <source>
        <dbReference type="ARBA" id="ARBA00012438"/>
    </source>
</evidence>
<dbReference type="Pfam" id="PF08448">
    <property type="entry name" value="PAS_4"/>
    <property type="match status" value="2"/>
</dbReference>
<dbReference type="OrthoDB" id="174578at2"/>
<dbReference type="PROSITE" id="PS50109">
    <property type="entry name" value="HIS_KIN"/>
    <property type="match status" value="1"/>
</dbReference>
<protein>
    <recommendedName>
        <fullName evidence="6">histidine kinase</fullName>
        <ecNumber evidence="6">2.7.13.3</ecNumber>
    </recommendedName>
    <alternativeName>
        <fullName evidence="13">Thiamine pyrimidine synthase</fullName>
    </alternativeName>
</protein>
<dbReference type="PANTHER" id="PTHR31528">
    <property type="entry name" value="4-AMINO-5-HYDROXYMETHYL-2-METHYLPYRIMIDINE PHOSPHATE SYNTHASE THI11-RELATED"/>
    <property type="match status" value="1"/>
</dbReference>
<dbReference type="EMBL" id="FO203427">
    <property type="protein sequence ID" value="CCH48703.1"/>
    <property type="molecule type" value="Genomic_DNA"/>
</dbReference>
<comment type="pathway">
    <text evidence="3">Cofactor biosynthesis; thiamine diphosphate biosynthesis.</text>
</comment>
<dbReference type="InterPro" id="IPR003594">
    <property type="entry name" value="HATPase_dom"/>
</dbReference>
<dbReference type="GO" id="GO:0009228">
    <property type="term" value="P:thiamine biosynthetic process"/>
    <property type="evidence" value="ECO:0007669"/>
    <property type="project" value="UniProtKB-KW"/>
</dbReference>
<evidence type="ECO:0000256" key="12">
    <source>
        <dbReference type="ARBA" id="ARBA00023004"/>
    </source>
</evidence>
<dbReference type="HOGENOM" id="CLU_000445_86_3_7"/>
<dbReference type="PROSITE" id="PS50113">
    <property type="entry name" value="PAC"/>
    <property type="match status" value="2"/>
</dbReference>
<accession>M1WVR9</accession>
<dbReference type="GO" id="GO:0046872">
    <property type="term" value="F:metal ion binding"/>
    <property type="evidence" value="ECO:0007669"/>
    <property type="project" value="UniProtKB-KW"/>
</dbReference>
<dbReference type="SMART" id="SM00387">
    <property type="entry name" value="HATPase_c"/>
    <property type="match status" value="1"/>
</dbReference>
<dbReference type="PROSITE" id="PS50112">
    <property type="entry name" value="PAS"/>
    <property type="match status" value="1"/>
</dbReference>
<feature type="coiled-coil region" evidence="15">
    <location>
        <begin position="622"/>
        <end position="670"/>
    </location>
</feature>
<evidence type="ECO:0000313" key="20">
    <source>
        <dbReference type="EMBL" id="CCH48703.1"/>
    </source>
</evidence>
<dbReference type="PRINTS" id="PR00344">
    <property type="entry name" value="BCTRLSENSOR"/>
</dbReference>
<dbReference type="RefSeq" id="WP_015414749.1">
    <property type="nucleotide sequence ID" value="NC_020409.1"/>
</dbReference>
<dbReference type="PANTHER" id="PTHR31528:SF1">
    <property type="entry name" value="4-AMINO-5-HYDROXYMETHYL-2-METHYLPYRIMIDINE PHOSPHATE SYNTHASE THI11-RELATED"/>
    <property type="match status" value="1"/>
</dbReference>
<dbReference type="EC" id="2.7.13.3" evidence="6"/>
<dbReference type="GO" id="GO:0000155">
    <property type="term" value="F:phosphorelay sensor kinase activity"/>
    <property type="evidence" value="ECO:0007669"/>
    <property type="project" value="InterPro"/>
</dbReference>
<dbReference type="NCBIfam" id="TIGR00229">
    <property type="entry name" value="sensory_box"/>
    <property type="match status" value="2"/>
</dbReference>
<dbReference type="InterPro" id="IPR027939">
    <property type="entry name" value="NMT1/THI5"/>
</dbReference>
<dbReference type="SMART" id="SM00091">
    <property type="entry name" value="PAS"/>
    <property type="match status" value="2"/>
</dbReference>
<evidence type="ECO:0000256" key="2">
    <source>
        <dbReference type="ARBA" id="ARBA00003469"/>
    </source>
</evidence>
<comment type="catalytic activity">
    <reaction evidence="14">
        <text>N(6)-(pyridoxal phosphate)-L-lysyl-[4-amino-5-hydroxymethyl-2-methylpyrimidine phosphate synthase] + L-histidyl-[4-amino-5-hydroxymethyl-2-methylpyrimidine phosphate synthase] + 2 Fe(3+) + 4 H2O = L-lysyl-[4-amino-5-hydroxymethyl-2-methylpyrimidine phosphate synthase] + (2S)-2-amino-5-hydroxy-4-oxopentanoyl-[4-amino-5-hydroxymethyl-2-methylpyrimidine phosphate synthase] + 4-amino-2-methyl-5-(phosphooxymethyl)pyrimidine + 3-oxopropanoate + 2 Fe(2+) + 2 H(+)</text>
        <dbReference type="Rhea" id="RHEA:65756"/>
        <dbReference type="Rhea" id="RHEA-COMP:16892"/>
        <dbReference type="Rhea" id="RHEA-COMP:16893"/>
        <dbReference type="Rhea" id="RHEA-COMP:16894"/>
        <dbReference type="Rhea" id="RHEA-COMP:16895"/>
        <dbReference type="ChEBI" id="CHEBI:15377"/>
        <dbReference type="ChEBI" id="CHEBI:15378"/>
        <dbReference type="ChEBI" id="CHEBI:29033"/>
        <dbReference type="ChEBI" id="CHEBI:29034"/>
        <dbReference type="ChEBI" id="CHEBI:29969"/>
        <dbReference type="ChEBI" id="CHEBI:29979"/>
        <dbReference type="ChEBI" id="CHEBI:33190"/>
        <dbReference type="ChEBI" id="CHEBI:58354"/>
        <dbReference type="ChEBI" id="CHEBI:143915"/>
        <dbReference type="ChEBI" id="CHEBI:157692"/>
    </reaction>
    <physiologicalReaction direction="left-to-right" evidence="14">
        <dbReference type="Rhea" id="RHEA:65757"/>
    </physiologicalReaction>
</comment>
<keyword evidence="11" id="KW-0784">Thiamine biosynthesis</keyword>
<dbReference type="CDD" id="cd00130">
    <property type="entry name" value="PAS"/>
    <property type="match status" value="2"/>
</dbReference>